<feature type="domain" description="Helix-turn-helix" evidence="1">
    <location>
        <begin position="41"/>
        <end position="89"/>
    </location>
</feature>
<keyword evidence="3" id="KW-1185">Reference proteome</keyword>
<gene>
    <name evidence="2" type="ORF">QWZ15_05345</name>
</gene>
<dbReference type="Pfam" id="PF12728">
    <property type="entry name" value="HTH_17"/>
    <property type="match status" value="1"/>
</dbReference>
<dbReference type="RefSeq" id="WP_240459221.1">
    <property type="nucleotide sequence ID" value="NZ_JAUFQS010000004.1"/>
</dbReference>
<name>A0ABT8C4D7_9BACT</name>
<dbReference type="InterPro" id="IPR009061">
    <property type="entry name" value="DNA-bd_dom_put_sf"/>
</dbReference>
<dbReference type="NCBIfam" id="TIGR01764">
    <property type="entry name" value="excise"/>
    <property type="match status" value="1"/>
</dbReference>
<proteinExistence type="predicted"/>
<dbReference type="SUPFAM" id="SSF46955">
    <property type="entry name" value="Putative DNA-binding domain"/>
    <property type="match status" value="1"/>
</dbReference>
<dbReference type="EMBL" id="JAUFQS010000004">
    <property type="protein sequence ID" value="MDN3687242.1"/>
    <property type="molecule type" value="Genomic_DNA"/>
</dbReference>
<sequence>MKKISFEELPEAVGRMLDKLDHLEKIIRSANQPIKNQEEKLLSIDEAAEFLNLKVPTIYSKVSRGELPVMKRSKRLYFSRNELMGYLKKGARKSYSDIEKEAETYLNKKGRC</sequence>
<protein>
    <submittedName>
        <fullName evidence="2">Helix-turn-helix domain-containing protein</fullName>
    </submittedName>
</protein>
<accession>A0ABT8C4D7</accession>
<dbReference type="InterPro" id="IPR041657">
    <property type="entry name" value="HTH_17"/>
</dbReference>
<organism evidence="2 3">
    <name type="scientific">Cyclobacterium jeungdonense</name>
    <dbReference type="NCBI Taxonomy" id="708087"/>
    <lineage>
        <taxon>Bacteria</taxon>
        <taxon>Pseudomonadati</taxon>
        <taxon>Bacteroidota</taxon>
        <taxon>Cytophagia</taxon>
        <taxon>Cytophagales</taxon>
        <taxon>Cyclobacteriaceae</taxon>
        <taxon>Cyclobacterium</taxon>
    </lineage>
</organism>
<reference evidence="3" key="1">
    <citation type="journal article" date="2019" name="Int. J. Syst. Evol. Microbiol.">
        <title>The Global Catalogue of Microorganisms (GCM) 10K type strain sequencing project: providing services to taxonomists for standard genome sequencing and annotation.</title>
        <authorList>
            <consortium name="The Broad Institute Genomics Platform"/>
            <consortium name="The Broad Institute Genome Sequencing Center for Infectious Disease"/>
            <person name="Wu L."/>
            <person name="Ma J."/>
        </authorList>
    </citation>
    <scope>NUCLEOTIDE SEQUENCE [LARGE SCALE GENOMIC DNA]</scope>
    <source>
        <strain evidence="3">CECT 7706</strain>
    </source>
</reference>
<comment type="caution">
    <text evidence="2">The sequence shown here is derived from an EMBL/GenBank/DDBJ whole genome shotgun (WGS) entry which is preliminary data.</text>
</comment>
<dbReference type="InterPro" id="IPR010093">
    <property type="entry name" value="SinI_DNA-bd"/>
</dbReference>
<evidence type="ECO:0000313" key="2">
    <source>
        <dbReference type="EMBL" id="MDN3687242.1"/>
    </source>
</evidence>
<evidence type="ECO:0000259" key="1">
    <source>
        <dbReference type="Pfam" id="PF12728"/>
    </source>
</evidence>
<evidence type="ECO:0000313" key="3">
    <source>
        <dbReference type="Proteomes" id="UP001236663"/>
    </source>
</evidence>
<dbReference type="Proteomes" id="UP001236663">
    <property type="component" value="Unassembled WGS sequence"/>
</dbReference>
<dbReference type="Gene3D" id="1.20.5.170">
    <property type="match status" value="1"/>
</dbReference>